<dbReference type="EMBL" id="KV407460">
    <property type="protein sequence ID" value="KZF21941.1"/>
    <property type="molecule type" value="Genomic_DNA"/>
</dbReference>
<evidence type="ECO:0000256" key="2">
    <source>
        <dbReference type="ARBA" id="ARBA00013163"/>
    </source>
</evidence>
<dbReference type="Pfam" id="PF03129">
    <property type="entry name" value="HGTP_anticodon"/>
    <property type="match status" value="1"/>
</dbReference>
<evidence type="ECO:0000256" key="5">
    <source>
        <dbReference type="ARBA" id="ARBA00022840"/>
    </source>
</evidence>
<evidence type="ECO:0000256" key="7">
    <source>
        <dbReference type="ARBA" id="ARBA00023146"/>
    </source>
</evidence>
<reference evidence="12 13" key="1">
    <citation type="journal article" date="2016" name="Fungal Biol.">
        <title>The genome of Xylona heveae provides a window into fungal endophytism.</title>
        <authorList>
            <person name="Gazis R."/>
            <person name="Kuo A."/>
            <person name="Riley R."/>
            <person name="LaButti K."/>
            <person name="Lipzen A."/>
            <person name="Lin J."/>
            <person name="Amirebrahimi M."/>
            <person name="Hesse C.N."/>
            <person name="Spatafora J.W."/>
            <person name="Henrissat B."/>
            <person name="Hainaut M."/>
            <person name="Grigoriev I.V."/>
            <person name="Hibbett D.S."/>
        </authorList>
    </citation>
    <scope>NUCLEOTIDE SEQUENCE [LARGE SCALE GENOMIC DNA]</scope>
    <source>
        <strain evidence="12 13">TC161</strain>
    </source>
</reference>
<dbReference type="FunFam" id="3.40.50.800:FF:000003">
    <property type="entry name" value="Threonine--tRNA ligase 2, cytoplasmic"/>
    <property type="match status" value="1"/>
</dbReference>
<feature type="compositionally biased region" description="Polar residues" evidence="10">
    <location>
        <begin position="1"/>
        <end position="12"/>
    </location>
</feature>
<proteinExistence type="inferred from homology"/>
<dbReference type="GO" id="GO:1990825">
    <property type="term" value="F:sequence-specific mRNA binding"/>
    <property type="evidence" value="ECO:0007669"/>
    <property type="project" value="EnsemblFungi"/>
</dbReference>
<dbReference type="InterPro" id="IPR036621">
    <property type="entry name" value="Anticodon-bd_dom_sf"/>
</dbReference>
<feature type="domain" description="Aminoacyl-transfer RNA synthetases class-II family profile" evidence="11">
    <location>
        <begin position="310"/>
        <end position="634"/>
    </location>
</feature>
<evidence type="ECO:0000256" key="3">
    <source>
        <dbReference type="ARBA" id="ARBA00022598"/>
    </source>
</evidence>
<organism evidence="12 13">
    <name type="scientific">Xylona heveae (strain CBS 132557 / TC161)</name>
    <dbReference type="NCBI Taxonomy" id="1328760"/>
    <lineage>
        <taxon>Eukaryota</taxon>
        <taxon>Fungi</taxon>
        <taxon>Dikarya</taxon>
        <taxon>Ascomycota</taxon>
        <taxon>Pezizomycotina</taxon>
        <taxon>Xylonomycetes</taxon>
        <taxon>Xylonales</taxon>
        <taxon>Xylonaceae</taxon>
        <taxon>Xylona</taxon>
    </lineage>
</organism>
<evidence type="ECO:0000313" key="12">
    <source>
        <dbReference type="EMBL" id="KZF21941.1"/>
    </source>
</evidence>
<dbReference type="EC" id="6.1.1.3" evidence="2"/>
<dbReference type="PANTHER" id="PTHR11451:SF46">
    <property type="entry name" value="THREONINE--TRNA LIGASE"/>
    <property type="match status" value="1"/>
</dbReference>
<dbReference type="CDD" id="cd01667">
    <property type="entry name" value="TGS_ThrRS"/>
    <property type="match status" value="1"/>
</dbReference>
<evidence type="ECO:0000256" key="8">
    <source>
        <dbReference type="ARBA" id="ARBA00031900"/>
    </source>
</evidence>
<dbReference type="SUPFAM" id="SSF55681">
    <property type="entry name" value="Class II aaRS and biotin synthetases"/>
    <property type="match status" value="1"/>
</dbReference>
<dbReference type="Pfam" id="PF07973">
    <property type="entry name" value="tRNA_SAD"/>
    <property type="match status" value="1"/>
</dbReference>
<evidence type="ECO:0000256" key="6">
    <source>
        <dbReference type="ARBA" id="ARBA00022917"/>
    </source>
</evidence>
<dbReference type="GO" id="GO:0005739">
    <property type="term" value="C:mitochondrion"/>
    <property type="evidence" value="ECO:0007669"/>
    <property type="project" value="TreeGrafter"/>
</dbReference>
<dbReference type="PRINTS" id="PR01047">
    <property type="entry name" value="TRNASYNTHTHR"/>
</dbReference>
<dbReference type="NCBIfam" id="TIGR00418">
    <property type="entry name" value="thrS"/>
    <property type="match status" value="1"/>
</dbReference>
<dbReference type="AlphaFoldDB" id="A0A165GA81"/>
<dbReference type="InterPro" id="IPR018163">
    <property type="entry name" value="Thr/Ala-tRNA-synth_IIc_edit"/>
</dbReference>
<dbReference type="InterPro" id="IPR004154">
    <property type="entry name" value="Anticodon-bd"/>
</dbReference>
<dbReference type="GeneID" id="28895707"/>
<dbReference type="SMART" id="SM00863">
    <property type="entry name" value="tRNA_SAD"/>
    <property type="match status" value="1"/>
</dbReference>
<dbReference type="SUPFAM" id="SSF52954">
    <property type="entry name" value="Class II aaRS ABD-related"/>
    <property type="match status" value="1"/>
</dbReference>
<comment type="catalytic activity">
    <reaction evidence="9">
        <text>tRNA(Thr) + L-threonine + ATP = L-threonyl-tRNA(Thr) + AMP + diphosphate + H(+)</text>
        <dbReference type="Rhea" id="RHEA:24624"/>
        <dbReference type="Rhea" id="RHEA-COMP:9670"/>
        <dbReference type="Rhea" id="RHEA-COMP:9704"/>
        <dbReference type="ChEBI" id="CHEBI:15378"/>
        <dbReference type="ChEBI" id="CHEBI:30616"/>
        <dbReference type="ChEBI" id="CHEBI:33019"/>
        <dbReference type="ChEBI" id="CHEBI:57926"/>
        <dbReference type="ChEBI" id="CHEBI:78442"/>
        <dbReference type="ChEBI" id="CHEBI:78534"/>
        <dbReference type="ChEBI" id="CHEBI:456215"/>
        <dbReference type="EC" id="6.1.1.3"/>
    </reaction>
</comment>
<dbReference type="Gene3D" id="3.30.980.10">
    <property type="entry name" value="Threonyl-trna Synthetase, Chain A, domain 2"/>
    <property type="match status" value="1"/>
</dbReference>
<dbReference type="InterPro" id="IPR033728">
    <property type="entry name" value="ThrRS_core"/>
</dbReference>
<accession>A0A165GA81</accession>
<dbReference type="PROSITE" id="PS50862">
    <property type="entry name" value="AA_TRNA_LIGASE_II"/>
    <property type="match status" value="1"/>
</dbReference>
<dbReference type="InterPro" id="IPR002320">
    <property type="entry name" value="Thr-tRNA-ligase_IIa"/>
</dbReference>
<dbReference type="InterPro" id="IPR012947">
    <property type="entry name" value="tRNA_SAD"/>
</dbReference>
<keyword evidence="3" id="KW-0436">Ligase</keyword>
<dbReference type="Gene3D" id="3.10.20.30">
    <property type="match status" value="1"/>
</dbReference>
<dbReference type="Pfam" id="PF00587">
    <property type="entry name" value="tRNA-synt_2b"/>
    <property type="match status" value="1"/>
</dbReference>
<protein>
    <recommendedName>
        <fullName evidence="2">threonine--tRNA ligase</fullName>
        <ecNumber evidence="2">6.1.1.3</ecNumber>
    </recommendedName>
    <alternativeName>
        <fullName evidence="8">Threonyl-tRNA synthetase</fullName>
    </alternativeName>
</protein>
<keyword evidence="4" id="KW-0547">Nucleotide-binding</keyword>
<dbReference type="CDD" id="cd00860">
    <property type="entry name" value="ThrRS_anticodon"/>
    <property type="match status" value="1"/>
</dbReference>
<feature type="region of interest" description="Disordered" evidence="10">
    <location>
        <begin position="1"/>
        <end position="25"/>
    </location>
</feature>
<dbReference type="HAMAP" id="MF_00184">
    <property type="entry name" value="Thr_tRNA_synth"/>
    <property type="match status" value="1"/>
</dbReference>
<dbReference type="OMA" id="WYADGMY"/>
<dbReference type="Gene3D" id="3.40.50.800">
    <property type="entry name" value="Anticodon-binding domain"/>
    <property type="match status" value="1"/>
</dbReference>
<dbReference type="InParanoid" id="A0A165GA81"/>
<keyword evidence="5" id="KW-0067">ATP-binding</keyword>
<evidence type="ECO:0000256" key="4">
    <source>
        <dbReference type="ARBA" id="ARBA00022741"/>
    </source>
</evidence>
<dbReference type="Proteomes" id="UP000076632">
    <property type="component" value="Unassembled WGS sequence"/>
</dbReference>
<keyword evidence="7 12" id="KW-0030">Aminoacyl-tRNA synthetase</keyword>
<dbReference type="FunCoup" id="A0A165GA81">
    <property type="interactions" value="959"/>
</dbReference>
<dbReference type="STRING" id="1328760.A0A165GA81"/>
<dbReference type="InterPro" id="IPR006195">
    <property type="entry name" value="aa-tRNA-synth_II"/>
</dbReference>
<sequence>MAPNAENPSAKTLPTRGKDEQTNADASQALDKAFIDYRIAIFDRIKAEYDEKVSKLPHEPITITVKHGDEKEQTILNGTSWETTPASLLKQLPKDISDGSFIAKVNDEQLWDFGRPLEATCTVRYLKFDDDEGKKVFWHSSAHVLGEAAELKFACHLCNGPPTEDGFYYDLANPSGQPVVKSDHDSLQKLAAGVIKEKQRFERLMMTKEQLLEMFNYNKYKVHFISEKIPDGTSSTVYRCGTLIDLCLGPHVPHTGAIKTFEVTKNSSSYFLGDAANDSLQRIYGISFPDKKGMTEWKKFVEEAAKRDHRKIGVDQELVFFDDVSPGSAFFQPNGTIIYNALQKLLRQEYWKRGYQEVITPNMYNTKLWKTSGHLQHYQENMFVFDVEKEEFALKPMNCPGHCELFRHRERSYRELPWRVADFGVLHRNEASGALTGLTRVRRFQQDDTHIFCTTDQVTSEIEGLFDFLKHIYGLFGFTFKLKLSTRPEKFLGDIETWRVAEEKLTLALNSFSATNGTKWELNPGDGAFYGPKIDITISDALRRDFQCATIQLDFQLPQNFGLEYMTAEGAQQIKDAKAAGKTDGLANAEADSKPASKAPSPGYARPVMIHRAIFGSFERFFAILTEHFGGKWPFWLSPRQILIIPVMPAVNDYVEELQRIFRSKKMHVDIDVSGNTMKKKILTGQLKQYNFIFVVGEQEKNQRAVNIRNRDDPSSQVKGEMISIEDALTKLTALRKERRLVNAL</sequence>
<dbReference type="RefSeq" id="XP_018187496.1">
    <property type="nucleotide sequence ID" value="XM_018330570.1"/>
</dbReference>
<comment type="similarity">
    <text evidence="1">Belongs to the class-II aminoacyl-tRNA synthetase family.</text>
</comment>
<keyword evidence="13" id="KW-1185">Reference proteome</keyword>
<dbReference type="OrthoDB" id="5423599at2759"/>
<dbReference type="InterPro" id="IPR002314">
    <property type="entry name" value="aa-tRNA-synt_IIb"/>
</dbReference>
<evidence type="ECO:0000256" key="10">
    <source>
        <dbReference type="SAM" id="MobiDB-lite"/>
    </source>
</evidence>
<dbReference type="CDD" id="cd00771">
    <property type="entry name" value="ThrRS_core"/>
    <property type="match status" value="1"/>
</dbReference>
<dbReference type="FunFam" id="3.30.980.10:FF:000005">
    <property type="entry name" value="Threonyl-tRNA synthetase, mitochondrial"/>
    <property type="match status" value="1"/>
</dbReference>
<dbReference type="InterPro" id="IPR045864">
    <property type="entry name" value="aa-tRNA-synth_II/BPL/LPL"/>
</dbReference>
<dbReference type="PANTHER" id="PTHR11451">
    <property type="entry name" value="THREONINE-TRNA LIGASE"/>
    <property type="match status" value="1"/>
</dbReference>
<gene>
    <name evidence="12" type="ORF">L228DRAFT_231540</name>
</gene>
<dbReference type="InterPro" id="IPR047246">
    <property type="entry name" value="ThrRS_anticodon"/>
</dbReference>
<evidence type="ECO:0000256" key="1">
    <source>
        <dbReference type="ARBA" id="ARBA00008226"/>
    </source>
</evidence>
<name>A0A165GA81_XYLHT</name>
<dbReference type="GO" id="GO:0005524">
    <property type="term" value="F:ATP binding"/>
    <property type="evidence" value="ECO:0007669"/>
    <property type="project" value="UniProtKB-KW"/>
</dbReference>
<evidence type="ECO:0000259" key="11">
    <source>
        <dbReference type="PROSITE" id="PS50862"/>
    </source>
</evidence>
<dbReference type="SUPFAM" id="SSF55186">
    <property type="entry name" value="ThrRS/AlaRS common domain"/>
    <property type="match status" value="1"/>
</dbReference>
<dbReference type="GO" id="GO:0006435">
    <property type="term" value="P:threonyl-tRNA aminoacylation"/>
    <property type="evidence" value="ECO:0007669"/>
    <property type="project" value="EnsemblFungi"/>
</dbReference>
<evidence type="ECO:0000256" key="9">
    <source>
        <dbReference type="ARBA" id="ARBA00049515"/>
    </source>
</evidence>
<dbReference type="Gene3D" id="3.30.930.10">
    <property type="entry name" value="Bira Bifunctional Protein, Domain 2"/>
    <property type="match status" value="1"/>
</dbReference>
<dbReference type="InterPro" id="IPR012675">
    <property type="entry name" value="Beta-grasp_dom_sf"/>
</dbReference>
<keyword evidence="6" id="KW-0648">Protein biosynthesis</keyword>
<dbReference type="GO" id="GO:0004829">
    <property type="term" value="F:threonine-tRNA ligase activity"/>
    <property type="evidence" value="ECO:0007669"/>
    <property type="project" value="UniProtKB-EC"/>
</dbReference>
<evidence type="ECO:0000313" key="13">
    <source>
        <dbReference type="Proteomes" id="UP000076632"/>
    </source>
</evidence>